<feature type="binding site" description="covalent" evidence="4">
    <location>
        <position position="199"/>
    </location>
    <ligand>
        <name>heme c</name>
        <dbReference type="ChEBI" id="CHEBI:61717"/>
        <label>2</label>
    </ligand>
</feature>
<evidence type="ECO:0000256" key="3">
    <source>
        <dbReference type="ARBA" id="ARBA00023004"/>
    </source>
</evidence>
<dbReference type="GO" id="GO:0005506">
    <property type="term" value="F:iron ion binding"/>
    <property type="evidence" value="ECO:0007669"/>
    <property type="project" value="InterPro"/>
</dbReference>
<dbReference type="InterPro" id="IPR014353">
    <property type="entry name" value="Membr-bd_ADH_cyt_c"/>
</dbReference>
<evidence type="ECO:0000256" key="5">
    <source>
        <dbReference type="PIRSR" id="PIRSR000018-51"/>
    </source>
</evidence>
<dbReference type="InterPro" id="IPR036909">
    <property type="entry name" value="Cyt_c-like_dom_sf"/>
</dbReference>
<keyword evidence="8" id="KW-1185">Reference proteome</keyword>
<name>A0A6N8IQ82_9BURK</name>
<gene>
    <name evidence="7" type="ORF">GON04_06275</name>
</gene>
<comment type="caution">
    <text evidence="7">The sequence shown here is derived from an EMBL/GenBank/DDBJ whole genome shotgun (WGS) entry which is preliminary data.</text>
</comment>
<dbReference type="GO" id="GO:0016020">
    <property type="term" value="C:membrane"/>
    <property type="evidence" value="ECO:0007669"/>
    <property type="project" value="InterPro"/>
</dbReference>
<feature type="domain" description="Cytochrome c" evidence="6">
    <location>
        <begin position="184"/>
        <end position="294"/>
    </location>
</feature>
<evidence type="ECO:0000313" key="7">
    <source>
        <dbReference type="EMBL" id="MVQ29041.1"/>
    </source>
</evidence>
<sequence length="421" mass="45039">MKRILLLVAVLLLAFAGWVGWSNYGGEDEGRASAGTAPPSAERGAYLVKVGNCMACHTDRGGAPWAGGRPVETPFGTVYATNLTADPAHGLGRWSADEFWRALHHGRSRDGRLLYPVFPYTNYTAVTRADADAMFAYLRTVPPVARPNTPHQLRWPYSTQAALAVWRTLYFRPGTWQDQPAQAATWNRGAYLVRGLGHCSACHNTRNALGANSDVFGLSGGVIPMQDWYAPSLTSPHEAGVAQWSVQDVARLLRTGVANDATVVGPMAEVVLGSTQHLSAEDALAMGTYLKTLPQTDEPPGEDAPPVSARVAELGTRLYGEHCAQCHGERGEGRTGAYPPLAGNRAVTMAVTANLVQVVLGGGFAPSTEGNPRPFGMPPFVTLLSDADIAAVLTHIRTSWGNRAAPVSEFEVGQHRSGSFR</sequence>
<feature type="binding site" description="covalent" evidence="4">
    <location>
        <position position="202"/>
    </location>
    <ligand>
        <name>heme c</name>
        <dbReference type="ChEBI" id="CHEBI:61717"/>
        <label>2</label>
    </ligand>
</feature>
<dbReference type="InterPro" id="IPR009056">
    <property type="entry name" value="Cyt_c-like_dom"/>
</dbReference>
<dbReference type="GO" id="GO:0009055">
    <property type="term" value="F:electron transfer activity"/>
    <property type="evidence" value="ECO:0007669"/>
    <property type="project" value="InterPro"/>
</dbReference>
<feature type="binding site" description="covalent" evidence="4">
    <location>
        <position position="326"/>
    </location>
    <ligand>
        <name>heme c</name>
        <dbReference type="ChEBI" id="CHEBI:61717"/>
        <label>3</label>
    </ligand>
</feature>
<feature type="domain" description="Cytochrome c" evidence="6">
    <location>
        <begin position="39"/>
        <end position="142"/>
    </location>
</feature>
<feature type="binding site" description="covalent" evidence="4">
    <location>
        <position position="56"/>
    </location>
    <ligand>
        <name>heme c</name>
        <dbReference type="ChEBI" id="CHEBI:61717"/>
        <label>1</label>
    </ligand>
</feature>
<dbReference type="Gene3D" id="1.10.760.10">
    <property type="entry name" value="Cytochrome c-like domain"/>
    <property type="match status" value="2"/>
</dbReference>
<evidence type="ECO:0000256" key="2">
    <source>
        <dbReference type="ARBA" id="ARBA00022723"/>
    </source>
</evidence>
<organism evidence="7 8">
    <name type="scientific">Ramlibacter pinisoli</name>
    <dbReference type="NCBI Taxonomy" id="2682844"/>
    <lineage>
        <taxon>Bacteria</taxon>
        <taxon>Pseudomonadati</taxon>
        <taxon>Pseudomonadota</taxon>
        <taxon>Betaproteobacteria</taxon>
        <taxon>Burkholderiales</taxon>
        <taxon>Comamonadaceae</taxon>
        <taxon>Ramlibacter</taxon>
    </lineage>
</organism>
<evidence type="ECO:0000259" key="6">
    <source>
        <dbReference type="PROSITE" id="PS51007"/>
    </source>
</evidence>
<protein>
    <submittedName>
        <fullName evidence="7">C-type cytochrome</fullName>
    </submittedName>
</protein>
<comment type="cofactor">
    <cofactor evidence="4">
        <name>heme c</name>
        <dbReference type="ChEBI" id="CHEBI:61717"/>
    </cofactor>
    <text evidence="4">Binds 3 heme c groups covalently per subunit.</text>
</comment>
<dbReference type="PANTHER" id="PTHR35008">
    <property type="entry name" value="BLL4482 PROTEIN-RELATED"/>
    <property type="match status" value="1"/>
</dbReference>
<dbReference type="InterPro" id="IPR051459">
    <property type="entry name" value="Cytochrome_c-type_DH"/>
</dbReference>
<dbReference type="Pfam" id="PF00034">
    <property type="entry name" value="Cytochrom_C"/>
    <property type="match status" value="2"/>
</dbReference>
<dbReference type="SUPFAM" id="SSF46626">
    <property type="entry name" value="Cytochrome c"/>
    <property type="match status" value="3"/>
</dbReference>
<dbReference type="PIRSF" id="PIRSF000018">
    <property type="entry name" value="Mb_ADH_cyt_c"/>
    <property type="match status" value="1"/>
</dbReference>
<dbReference type="Proteomes" id="UP000469385">
    <property type="component" value="Unassembled WGS sequence"/>
</dbReference>
<keyword evidence="2 5" id="KW-0479">Metal-binding</keyword>
<proteinExistence type="predicted"/>
<evidence type="ECO:0000256" key="4">
    <source>
        <dbReference type="PIRSR" id="PIRSR000018-50"/>
    </source>
</evidence>
<feature type="domain" description="Cytochrome c" evidence="6">
    <location>
        <begin position="310"/>
        <end position="400"/>
    </location>
</feature>
<feature type="binding site" description="axial binding residue" evidence="5">
    <location>
        <position position="203"/>
    </location>
    <ligand>
        <name>heme c</name>
        <dbReference type="ChEBI" id="CHEBI:61717"/>
        <label>2</label>
    </ligand>
    <ligandPart>
        <name>Fe</name>
        <dbReference type="ChEBI" id="CHEBI:18248"/>
    </ligandPart>
</feature>
<reference evidence="7 8" key="1">
    <citation type="submission" date="2019-12" db="EMBL/GenBank/DDBJ databases">
        <authorList>
            <person name="Huq M.A."/>
        </authorList>
    </citation>
    <scope>NUCLEOTIDE SEQUENCE [LARGE SCALE GENOMIC DNA]</scope>
    <source>
        <strain evidence="7 8">MAH-25</strain>
    </source>
</reference>
<feature type="binding site" description="axial binding residue" evidence="5">
    <location>
        <position position="327"/>
    </location>
    <ligand>
        <name>heme c</name>
        <dbReference type="ChEBI" id="CHEBI:61717"/>
        <label>3</label>
    </ligand>
    <ligandPart>
        <name>Fe</name>
        <dbReference type="ChEBI" id="CHEBI:18248"/>
    </ligandPart>
</feature>
<feature type="binding site" description="covalent" evidence="4">
    <location>
        <position position="53"/>
    </location>
    <ligand>
        <name>heme c</name>
        <dbReference type="ChEBI" id="CHEBI:61717"/>
        <label>1</label>
    </ligand>
</feature>
<dbReference type="GO" id="GO:0016614">
    <property type="term" value="F:oxidoreductase activity, acting on CH-OH group of donors"/>
    <property type="evidence" value="ECO:0007669"/>
    <property type="project" value="InterPro"/>
</dbReference>
<dbReference type="RefSeq" id="WP_157397087.1">
    <property type="nucleotide sequence ID" value="NZ_WSEL01000003.1"/>
</dbReference>
<keyword evidence="3 5" id="KW-0408">Iron</keyword>
<dbReference type="GO" id="GO:0020037">
    <property type="term" value="F:heme binding"/>
    <property type="evidence" value="ECO:0007669"/>
    <property type="project" value="InterPro"/>
</dbReference>
<keyword evidence="1 4" id="KW-0349">Heme</keyword>
<feature type="binding site" description="axial binding residue" evidence="5">
    <location>
        <position position="57"/>
    </location>
    <ligand>
        <name>heme c</name>
        <dbReference type="ChEBI" id="CHEBI:61717"/>
        <label>1</label>
    </ligand>
    <ligandPart>
        <name>Fe</name>
        <dbReference type="ChEBI" id="CHEBI:18248"/>
    </ligandPart>
</feature>
<dbReference type="EMBL" id="WSEL01000003">
    <property type="protein sequence ID" value="MVQ29041.1"/>
    <property type="molecule type" value="Genomic_DNA"/>
</dbReference>
<dbReference type="PANTHER" id="PTHR35008:SF4">
    <property type="entry name" value="BLL4482 PROTEIN"/>
    <property type="match status" value="1"/>
</dbReference>
<evidence type="ECO:0000256" key="1">
    <source>
        <dbReference type="ARBA" id="ARBA00022617"/>
    </source>
</evidence>
<feature type="binding site" description="covalent" evidence="4">
    <location>
        <position position="323"/>
    </location>
    <ligand>
        <name>heme c</name>
        <dbReference type="ChEBI" id="CHEBI:61717"/>
        <label>3</label>
    </ligand>
</feature>
<evidence type="ECO:0000313" key="8">
    <source>
        <dbReference type="Proteomes" id="UP000469385"/>
    </source>
</evidence>
<dbReference type="PROSITE" id="PS51007">
    <property type="entry name" value="CYTC"/>
    <property type="match status" value="3"/>
</dbReference>
<accession>A0A6N8IQ82</accession>
<dbReference type="AlphaFoldDB" id="A0A6N8IQ82"/>